<reference evidence="5 6" key="1">
    <citation type="submission" date="2017-05" db="EMBL/GenBank/DDBJ databases">
        <authorList>
            <person name="Song R."/>
            <person name="Chenine A.L."/>
            <person name="Ruprecht R.M."/>
        </authorList>
    </citation>
    <scope>NUCLEOTIDE SEQUENCE [LARGE SCALE GENOMIC DNA]</scope>
    <source>
        <strain evidence="5 6">CECT 8899</strain>
    </source>
</reference>
<name>A0A238LI95_9RHOB</name>
<protein>
    <submittedName>
        <fullName evidence="5">Periplasmic dipeptide transport protein</fullName>
    </submittedName>
</protein>
<evidence type="ECO:0000259" key="4">
    <source>
        <dbReference type="Pfam" id="PF00496"/>
    </source>
</evidence>
<comment type="subcellular location">
    <subcellularLocation>
        <location evidence="1">Periplasm</location>
    </subcellularLocation>
</comment>
<dbReference type="InterPro" id="IPR030678">
    <property type="entry name" value="Peptide/Ni-bd"/>
</dbReference>
<dbReference type="PANTHER" id="PTHR30290:SF38">
    <property type="entry name" value="D,D-DIPEPTIDE-BINDING PERIPLASMIC PROTEIN DDPA-RELATED"/>
    <property type="match status" value="1"/>
</dbReference>
<keyword evidence="6" id="KW-1185">Reference proteome</keyword>
<dbReference type="Proteomes" id="UP000201613">
    <property type="component" value="Unassembled WGS sequence"/>
</dbReference>
<comment type="similarity">
    <text evidence="2">Belongs to the bacterial solute-binding protein 5 family.</text>
</comment>
<dbReference type="OrthoDB" id="9803988at2"/>
<evidence type="ECO:0000313" key="6">
    <source>
        <dbReference type="Proteomes" id="UP000201613"/>
    </source>
</evidence>
<dbReference type="EMBL" id="FXZK01000009">
    <property type="protein sequence ID" value="SMY09447.1"/>
    <property type="molecule type" value="Genomic_DNA"/>
</dbReference>
<feature type="domain" description="Solute-binding protein family 5" evidence="4">
    <location>
        <begin position="80"/>
        <end position="436"/>
    </location>
</feature>
<dbReference type="Pfam" id="PF00496">
    <property type="entry name" value="SBP_bac_5"/>
    <property type="match status" value="1"/>
</dbReference>
<dbReference type="GO" id="GO:1904680">
    <property type="term" value="F:peptide transmembrane transporter activity"/>
    <property type="evidence" value="ECO:0007669"/>
    <property type="project" value="TreeGrafter"/>
</dbReference>
<evidence type="ECO:0000256" key="1">
    <source>
        <dbReference type="ARBA" id="ARBA00004418"/>
    </source>
</evidence>
<dbReference type="Gene3D" id="3.40.190.10">
    <property type="entry name" value="Periplasmic binding protein-like II"/>
    <property type="match status" value="1"/>
</dbReference>
<dbReference type="InterPro" id="IPR039424">
    <property type="entry name" value="SBP_5"/>
</dbReference>
<dbReference type="InterPro" id="IPR000914">
    <property type="entry name" value="SBP_5_dom"/>
</dbReference>
<proteinExistence type="inferred from homology"/>
<sequence length="524" mass="59312">MVTRRDVHKMIIGAGTMSFAGIGAGAQAQEIDTLRIAVDALWANMAPINGLSTSARRIYNNFYESFTEVDYIADPDGSVIVPKLATSYERNGKVWTFKMREGVMFHNGVEMTAEDAAFTLSAERYRNEDAFEPRGAIYSEGFVRVEAVDRYTLEIETASEDPYVPAKLSGSVGLIVPKDYYLEVGVDEFGLNPIGTGPYKVTTFRSSEILVMERFDDYWGEAAPVQTVEWRIVPEYAGRMAGVVSGEYDMMVGIPPDQIAQIASYDNVNVQNVAVSGYTAFGFNTRPDPEDNPLVDERLRYAMIQAVDMNAIVESLFGDLTFHPDVPFNFPEYGPYYDPNAVNPLPYDPEAARALVAQTDYDGQPLLWHITRGYYPNYELAAEIMVEMWREVGINVEMQVLDNFSLVYQRPYHLINFSNGSSFIPGDPYQPLWLDWNPGSTRASADWKVWDPTEEYIRLGEEFVNSVDFDERNEAYKALSAEWQRVTPGFYLWKLFATYATRADIEWTAASAEMRLYAPYLKLN</sequence>
<dbReference type="GO" id="GO:0015833">
    <property type="term" value="P:peptide transport"/>
    <property type="evidence" value="ECO:0007669"/>
    <property type="project" value="TreeGrafter"/>
</dbReference>
<dbReference type="GO" id="GO:0030288">
    <property type="term" value="C:outer membrane-bounded periplasmic space"/>
    <property type="evidence" value="ECO:0007669"/>
    <property type="project" value="UniProtKB-ARBA"/>
</dbReference>
<dbReference type="RefSeq" id="WP_093993623.1">
    <property type="nucleotide sequence ID" value="NZ_FXZK01000009.1"/>
</dbReference>
<dbReference type="SUPFAM" id="SSF53850">
    <property type="entry name" value="Periplasmic binding protein-like II"/>
    <property type="match status" value="1"/>
</dbReference>
<dbReference type="Gene3D" id="3.90.76.10">
    <property type="entry name" value="Dipeptide-binding Protein, Domain 1"/>
    <property type="match status" value="1"/>
</dbReference>
<gene>
    <name evidence="5" type="primary">dppA_4</name>
    <name evidence="5" type="ORF">LOM8899_03614</name>
</gene>
<dbReference type="AlphaFoldDB" id="A0A238LI95"/>
<dbReference type="Gene3D" id="3.10.105.10">
    <property type="entry name" value="Dipeptide-binding Protein, Domain 3"/>
    <property type="match status" value="1"/>
</dbReference>
<organism evidence="5 6">
    <name type="scientific">Flavimaricola marinus</name>
    <dbReference type="NCBI Taxonomy" id="1819565"/>
    <lineage>
        <taxon>Bacteria</taxon>
        <taxon>Pseudomonadati</taxon>
        <taxon>Pseudomonadota</taxon>
        <taxon>Alphaproteobacteria</taxon>
        <taxon>Rhodobacterales</taxon>
        <taxon>Paracoccaceae</taxon>
        <taxon>Flavimaricola</taxon>
    </lineage>
</organism>
<keyword evidence="3" id="KW-0732">Signal</keyword>
<evidence type="ECO:0000256" key="3">
    <source>
        <dbReference type="ARBA" id="ARBA00022729"/>
    </source>
</evidence>
<evidence type="ECO:0000256" key="2">
    <source>
        <dbReference type="ARBA" id="ARBA00005695"/>
    </source>
</evidence>
<dbReference type="GO" id="GO:0043190">
    <property type="term" value="C:ATP-binding cassette (ABC) transporter complex"/>
    <property type="evidence" value="ECO:0007669"/>
    <property type="project" value="InterPro"/>
</dbReference>
<dbReference type="PANTHER" id="PTHR30290">
    <property type="entry name" value="PERIPLASMIC BINDING COMPONENT OF ABC TRANSPORTER"/>
    <property type="match status" value="1"/>
</dbReference>
<accession>A0A238LI95</accession>
<dbReference type="PIRSF" id="PIRSF002741">
    <property type="entry name" value="MppA"/>
    <property type="match status" value="1"/>
</dbReference>
<evidence type="ECO:0000313" key="5">
    <source>
        <dbReference type="EMBL" id="SMY09447.1"/>
    </source>
</evidence>